<dbReference type="AlphaFoldDB" id="A0A9R1R167"/>
<keyword evidence="2 4" id="KW-0863">Zinc-finger</keyword>
<dbReference type="GO" id="GO:0016567">
    <property type="term" value="P:protein ubiquitination"/>
    <property type="evidence" value="ECO:0007669"/>
    <property type="project" value="TreeGrafter"/>
</dbReference>
<dbReference type="Pfam" id="PF13639">
    <property type="entry name" value="zf-RING_2"/>
    <property type="match status" value="1"/>
</dbReference>
<dbReference type="Gene3D" id="3.30.40.10">
    <property type="entry name" value="Zinc/RING finger domain, C3HC4 (zinc finger)"/>
    <property type="match status" value="1"/>
</dbReference>
<dbReference type="InterPro" id="IPR001841">
    <property type="entry name" value="Znf_RING"/>
</dbReference>
<keyword evidence="3" id="KW-0862">Zinc</keyword>
<dbReference type="GO" id="GO:0061630">
    <property type="term" value="F:ubiquitin protein ligase activity"/>
    <property type="evidence" value="ECO:0007669"/>
    <property type="project" value="TreeGrafter"/>
</dbReference>
<reference evidence="7 8" key="1">
    <citation type="submission" date="2017-09" db="EMBL/GenBank/DDBJ databases">
        <authorList>
            <consortium name="International Durum Wheat Genome Sequencing Consortium (IDWGSC)"/>
            <person name="Milanesi L."/>
        </authorList>
    </citation>
    <scope>NUCLEOTIDE SEQUENCE [LARGE SCALE GENOMIC DNA]</scope>
    <source>
        <strain evidence="8">cv. Svevo</strain>
    </source>
</reference>
<evidence type="ECO:0000256" key="2">
    <source>
        <dbReference type="ARBA" id="ARBA00022771"/>
    </source>
</evidence>
<evidence type="ECO:0000259" key="6">
    <source>
        <dbReference type="PROSITE" id="PS50089"/>
    </source>
</evidence>
<name>A0A9R1R167_TRITD</name>
<dbReference type="PANTHER" id="PTHR15710">
    <property type="entry name" value="E3 UBIQUITIN-PROTEIN LIGASE PRAJA"/>
    <property type="match status" value="1"/>
</dbReference>
<sequence>MAVETRIRTAPGTAIRFNVLALGEERAGAGLSSVHLRCTVTLEHATRRLRGGGLALPDRVKPEFLQQPSTSDEVRDLRDPSVLLRPDDVLPAVLDMLASTPVLRGVGLDLSDESAWDGEHAPRRIAAWLREQGSRWLASCPERRCRFEVDARLRVTRVFSEPRAVLRRCAEVAMQTVAPGSDEECRICFDEFRDGGKSGPVNLPCSHAYHAHCMLTWLDRGANCPTCRHDLSGMVAAAPWTAPTIWATWTTASSSTATARRPGPRARGRR</sequence>
<evidence type="ECO:0000256" key="1">
    <source>
        <dbReference type="ARBA" id="ARBA00022723"/>
    </source>
</evidence>
<dbReference type="PROSITE" id="PS50089">
    <property type="entry name" value="ZF_RING_2"/>
    <property type="match status" value="1"/>
</dbReference>
<dbReference type="GO" id="GO:0008270">
    <property type="term" value="F:zinc ion binding"/>
    <property type="evidence" value="ECO:0007669"/>
    <property type="project" value="UniProtKB-KW"/>
</dbReference>
<dbReference type="SUPFAM" id="SSF57850">
    <property type="entry name" value="RING/U-box"/>
    <property type="match status" value="1"/>
</dbReference>
<feature type="region of interest" description="Disordered" evidence="5">
    <location>
        <begin position="251"/>
        <end position="270"/>
    </location>
</feature>
<feature type="compositionally biased region" description="Low complexity" evidence="5">
    <location>
        <begin position="251"/>
        <end position="261"/>
    </location>
</feature>
<dbReference type="Gramene" id="TRITD3Bv1G276760.1">
    <property type="protein sequence ID" value="TRITD3Bv1G276760.1"/>
    <property type="gene ID" value="TRITD3Bv1G276760"/>
</dbReference>
<proteinExistence type="predicted"/>
<dbReference type="PANTHER" id="PTHR15710:SF196">
    <property type="entry name" value="F6A14.12 PROTEIN-RELATED"/>
    <property type="match status" value="1"/>
</dbReference>
<dbReference type="SMART" id="SM00744">
    <property type="entry name" value="RINGv"/>
    <property type="match status" value="1"/>
</dbReference>
<keyword evidence="1" id="KW-0479">Metal-binding</keyword>
<evidence type="ECO:0000256" key="5">
    <source>
        <dbReference type="SAM" id="MobiDB-lite"/>
    </source>
</evidence>
<evidence type="ECO:0000313" key="7">
    <source>
        <dbReference type="EMBL" id="VAH86252.1"/>
    </source>
</evidence>
<evidence type="ECO:0000313" key="8">
    <source>
        <dbReference type="Proteomes" id="UP000324705"/>
    </source>
</evidence>
<dbReference type="Proteomes" id="UP000324705">
    <property type="component" value="Chromosome 3B"/>
</dbReference>
<dbReference type="SMART" id="SM00184">
    <property type="entry name" value="RING"/>
    <property type="match status" value="1"/>
</dbReference>
<dbReference type="GO" id="GO:0005737">
    <property type="term" value="C:cytoplasm"/>
    <property type="evidence" value="ECO:0007669"/>
    <property type="project" value="TreeGrafter"/>
</dbReference>
<protein>
    <recommendedName>
        <fullName evidence="6">RING-type domain-containing protein</fullName>
    </recommendedName>
</protein>
<accession>A0A9R1R167</accession>
<gene>
    <name evidence="7" type="ORF">TRITD_3Bv1G276760</name>
</gene>
<feature type="domain" description="RING-type" evidence="6">
    <location>
        <begin position="185"/>
        <end position="228"/>
    </location>
</feature>
<evidence type="ECO:0000256" key="3">
    <source>
        <dbReference type="ARBA" id="ARBA00022833"/>
    </source>
</evidence>
<evidence type="ECO:0000256" key="4">
    <source>
        <dbReference type="PROSITE-ProRule" id="PRU00175"/>
    </source>
</evidence>
<keyword evidence="8" id="KW-1185">Reference proteome</keyword>
<organism evidence="7 8">
    <name type="scientific">Triticum turgidum subsp. durum</name>
    <name type="common">Durum wheat</name>
    <name type="synonym">Triticum durum</name>
    <dbReference type="NCBI Taxonomy" id="4567"/>
    <lineage>
        <taxon>Eukaryota</taxon>
        <taxon>Viridiplantae</taxon>
        <taxon>Streptophyta</taxon>
        <taxon>Embryophyta</taxon>
        <taxon>Tracheophyta</taxon>
        <taxon>Spermatophyta</taxon>
        <taxon>Magnoliopsida</taxon>
        <taxon>Liliopsida</taxon>
        <taxon>Poales</taxon>
        <taxon>Poaceae</taxon>
        <taxon>BOP clade</taxon>
        <taxon>Pooideae</taxon>
        <taxon>Triticodae</taxon>
        <taxon>Triticeae</taxon>
        <taxon>Triticinae</taxon>
        <taxon>Triticum</taxon>
    </lineage>
</organism>
<dbReference type="OMA" id="PTIWATW"/>
<dbReference type="InterPro" id="IPR011016">
    <property type="entry name" value="Znf_RING-CH"/>
</dbReference>
<dbReference type="InterPro" id="IPR013083">
    <property type="entry name" value="Znf_RING/FYVE/PHD"/>
</dbReference>
<dbReference type="EMBL" id="LT934116">
    <property type="protein sequence ID" value="VAH86252.1"/>
    <property type="molecule type" value="Genomic_DNA"/>
</dbReference>